<comment type="caution">
    <text evidence="3">The sequence shown here is derived from an EMBL/GenBank/DDBJ whole genome shotgun (WGS) entry which is preliminary data.</text>
</comment>
<proteinExistence type="predicted"/>
<evidence type="ECO:0000256" key="2">
    <source>
        <dbReference type="SAM" id="Phobius"/>
    </source>
</evidence>
<dbReference type="FunFam" id="3.90.550.50:FF:000006">
    <property type="entry name" value="Fringe-related protein-like"/>
    <property type="match status" value="1"/>
</dbReference>
<keyword evidence="2" id="KW-0812">Transmembrane</keyword>
<sequence>MCVQEEERLKAERPNMGHLTTLGPTKKIFKKGKSKKKKNANDETHMVNEENKIRCHFCQKKDPNNSPAQAQSPPLLPLSTWSSNHANQLRHARPVAGTPNLRWRSFPMTTTTALSSHQRPLTGLVTTLRTFLTSLFLLLLLLYALYSSQLFFFGPSNCSLSSIKADTHLLNTNSSSITSLNKQQQQQQQNDDLELNHIVFCIAASSNLWDKRKEYLKLWWRNNQTCGVVWLDQPVNTTQNEKEFLPEIHISGDTSDFKYTNKQGMRSALRISRVVSETLRLGLKDVKWFVMGDDDTVFVVDNLVRVLSKYDHRQLYYIGSSSESHIQNIFFSYSMAFGGGGFAISYPLAKELEKMQDACIRRYPNLYGSDDRMQACMAELGVPLTREAGFHQYDVYGNLLGLLGAHPVTPLVSLHHLDVVHPIFPRMDRVQALRHLFDSTMNDTASTMQQSICYDGQHQWSVSVSFGYVVQIIRGVMTPRELEKPTRTFLNWYPRADYTAYAFNTRPVTRHPCQKPFLFYMKSSHYNEGKNQTIGVYSRDRHDTQPFCRWRMDSPDTVDTIVVMKRPESQRWKKSPRRDCCRVLPSNKKSQMYIWVGNCGEGEVSEW</sequence>
<keyword evidence="2" id="KW-1133">Transmembrane helix</keyword>
<dbReference type="Proteomes" id="UP000593564">
    <property type="component" value="Unassembled WGS sequence"/>
</dbReference>
<feature type="region of interest" description="Disordered" evidence="1">
    <location>
        <begin position="58"/>
        <end position="77"/>
    </location>
</feature>
<name>A0A7J7FRK0_CAMSI</name>
<dbReference type="EMBL" id="JACBKZ010000015">
    <property type="protein sequence ID" value="KAF5930912.1"/>
    <property type="molecule type" value="Genomic_DNA"/>
</dbReference>
<dbReference type="Pfam" id="PF04646">
    <property type="entry name" value="DUF604"/>
    <property type="match status" value="1"/>
</dbReference>
<reference evidence="3 4" key="2">
    <citation type="submission" date="2020-07" db="EMBL/GenBank/DDBJ databases">
        <title>Genome assembly of wild tea tree DASZ reveals pedigree and selection history of tea varieties.</title>
        <authorList>
            <person name="Zhang W."/>
        </authorList>
    </citation>
    <scope>NUCLEOTIDE SEQUENCE [LARGE SCALE GENOMIC DNA]</scope>
    <source>
        <strain evidence="4">cv. G240</strain>
        <tissue evidence="3">Leaf</tissue>
    </source>
</reference>
<reference evidence="4" key="1">
    <citation type="journal article" date="2020" name="Nat. Commun.">
        <title>Genome assembly of wild tea tree DASZ reveals pedigree and selection history of tea varieties.</title>
        <authorList>
            <person name="Zhang W."/>
            <person name="Zhang Y."/>
            <person name="Qiu H."/>
            <person name="Guo Y."/>
            <person name="Wan H."/>
            <person name="Zhang X."/>
            <person name="Scossa F."/>
            <person name="Alseekh S."/>
            <person name="Zhang Q."/>
            <person name="Wang P."/>
            <person name="Xu L."/>
            <person name="Schmidt M.H."/>
            <person name="Jia X."/>
            <person name="Li D."/>
            <person name="Zhu A."/>
            <person name="Guo F."/>
            <person name="Chen W."/>
            <person name="Ni D."/>
            <person name="Usadel B."/>
            <person name="Fernie A.R."/>
            <person name="Wen W."/>
        </authorList>
    </citation>
    <scope>NUCLEOTIDE SEQUENCE [LARGE SCALE GENOMIC DNA]</scope>
    <source>
        <strain evidence="4">cv. G240</strain>
    </source>
</reference>
<keyword evidence="4" id="KW-1185">Reference proteome</keyword>
<feature type="transmembrane region" description="Helical" evidence="2">
    <location>
        <begin position="128"/>
        <end position="146"/>
    </location>
</feature>
<accession>A0A7J7FRK0</accession>
<evidence type="ECO:0000313" key="4">
    <source>
        <dbReference type="Proteomes" id="UP000593564"/>
    </source>
</evidence>
<evidence type="ECO:0000313" key="3">
    <source>
        <dbReference type="EMBL" id="KAF5930912.1"/>
    </source>
</evidence>
<dbReference type="AlphaFoldDB" id="A0A7J7FRK0"/>
<protein>
    <submittedName>
        <fullName evidence="3">Uncharacterized protein</fullName>
    </submittedName>
</protein>
<feature type="region of interest" description="Disordered" evidence="1">
    <location>
        <begin position="1"/>
        <end position="24"/>
    </location>
</feature>
<feature type="compositionally biased region" description="Basic and acidic residues" evidence="1">
    <location>
        <begin position="1"/>
        <end position="15"/>
    </location>
</feature>
<evidence type="ECO:0000256" key="1">
    <source>
        <dbReference type="SAM" id="MobiDB-lite"/>
    </source>
</evidence>
<dbReference type="PANTHER" id="PTHR10811">
    <property type="entry name" value="FRINGE-RELATED"/>
    <property type="match status" value="1"/>
</dbReference>
<dbReference type="Gene3D" id="3.90.550.50">
    <property type="match status" value="1"/>
</dbReference>
<keyword evidence="2" id="KW-0472">Membrane</keyword>
<organism evidence="3 4">
    <name type="scientific">Camellia sinensis</name>
    <name type="common">Tea plant</name>
    <name type="synonym">Thea sinensis</name>
    <dbReference type="NCBI Taxonomy" id="4442"/>
    <lineage>
        <taxon>Eukaryota</taxon>
        <taxon>Viridiplantae</taxon>
        <taxon>Streptophyta</taxon>
        <taxon>Embryophyta</taxon>
        <taxon>Tracheophyta</taxon>
        <taxon>Spermatophyta</taxon>
        <taxon>Magnoliopsida</taxon>
        <taxon>eudicotyledons</taxon>
        <taxon>Gunneridae</taxon>
        <taxon>Pentapetalae</taxon>
        <taxon>asterids</taxon>
        <taxon>Ericales</taxon>
        <taxon>Theaceae</taxon>
        <taxon>Camellia</taxon>
    </lineage>
</organism>
<gene>
    <name evidence="3" type="ORF">HYC85_031785</name>
</gene>
<dbReference type="InterPro" id="IPR006740">
    <property type="entry name" value="DUF604"/>
</dbReference>